<dbReference type="InterPro" id="IPR016270">
    <property type="entry name" value="PGS1"/>
</dbReference>
<evidence type="ECO:0000256" key="5">
    <source>
        <dbReference type="ARBA" id="ARBA00022737"/>
    </source>
</evidence>
<feature type="non-terminal residue" evidence="13">
    <location>
        <position position="251"/>
    </location>
</feature>
<dbReference type="VEuPathDB" id="MicrosporidiaDB:M153_2900009588"/>
<dbReference type="GO" id="GO:0032049">
    <property type="term" value="P:cardiolipin biosynthetic process"/>
    <property type="evidence" value="ECO:0007669"/>
    <property type="project" value="InterPro"/>
</dbReference>
<dbReference type="InterPro" id="IPR025202">
    <property type="entry name" value="PLD-like_dom"/>
</dbReference>
<feature type="domain" description="PLD phosphodiesterase" evidence="12">
    <location>
        <begin position="118"/>
        <end position="144"/>
    </location>
</feature>
<reference evidence="13 14" key="1">
    <citation type="submission" date="2015-07" db="EMBL/GenBank/DDBJ databases">
        <title>The genome of Pseudoloma neurophilia, a relevant intracellular parasite of the zebrafish.</title>
        <authorList>
            <person name="Ndikumana S."/>
            <person name="Pelin A."/>
            <person name="Sanders J."/>
            <person name="Corradi N."/>
        </authorList>
    </citation>
    <scope>NUCLEOTIDE SEQUENCE [LARGE SCALE GENOMIC DNA]</scope>
    <source>
        <strain evidence="13 14">MK1</strain>
    </source>
</reference>
<keyword evidence="6 10" id="KW-0443">Lipid metabolism</keyword>
<dbReference type="PROSITE" id="PS50035">
    <property type="entry name" value="PLD"/>
    <property type="match status" value="1"/>
</dbReference>
<evidence type="ECO:0000259" key="12">
    <source>
        <dbReference type="PROSITE" id="PS50035"/>
    </source>
</evidence>
<dbReference type="GO" id="GO:0005524">
    <property type="term" value="F:ATP binding"/>
    <property type="evidence" value="ECO:0007669"/>
    <property type="project" value="UniProtKB-KW"/>
</dbReference>
<feature type="compositionally biased region" description="Basic and acidic residues" evidence="11">
    <location>
        <begin position="241"/>
        <end position="251"/>
    </location>
</feature>
<protein>
    <recommendedName>
        <fullName evidence="10">CDP-diacylglycerol--glycerol-3-phosphate 3-phosphatidyltransferase</fullName>
        <ecNumber evidence="10">2.7.8.5</ecNumber>
    </recommendedName>
</protein>
<dbReference type="PANTHER" id="PTHR12586">
    <property type="entry name" value="CDP-DIACYLGLYCEROL--SERINE O-PHOSPHATIDYLTRANSFERASE"/>
    <property type="match status" value="1"/>
</dbReference>
<evidence type="ECO:0000256" key="1">
    <source>
        <dbReference type="ARBA" id="ARBA00005042"/>
    </source>
</evidence>
<dbReference type="OrthoDB" id="10250191at2759"/>
<gene>
    <name evidence="13" type="ORF">M153_2900009588</name>
</gene>
<dbReference type="SMART" id="SM00155">
    <property type="entry name" value="PLDc"/>
    <property type="match status" value="1"/>
</dbReference>
<keyword evidence="10" id="KW-0496">Mitochondrion</keyword>
<evidence type="ECO:0000256" key="4">
    <source>
        <dbReference type="ARBA" id="ARBA00022679"/>
    </source>
</evidence>
<comment type="caution">
    <text evidence="13">The sequence shown here is derived from an EMBL/GenBank/DDBJ whole genome shotgun (WGS) entry which is preliminary data.</text>
</comment>
<keyword evidence="4 10" id="KW-0808">Transferase</keyword>
<dbReference type="AlphaFoldDB" id="A0A0R0M4J5"/>
<feature type="region of interest" description="Disordered" evidence="11">
    <location>
        <begin position="227"/>
        <end position="251"/>
    </location>
</feature>
<evidence type="ECO:0000313" key="13">
    <source>
        <dbReference type="EMBL" id="KRH94351.1"/>
    </source>
</evidence>
<comment type="similarity">
    <text evidence="2 10">Belongs to the CDP-alcohol phosphatidyltransferase class-II family.</text>
</comment>
<dbReference type="GO" id="GO:0005739">
    <property type="term" value="C:mitochondrion"/>
    <property type="evidence" value="ECO:0007669"/>
    <property type="project" value="UniProtKB-SubCell"/>
</dbReference>
<dbReference type="SUPFAM" id="SSF56024">
    <property type="entry name" value="Phospholipase D/nuclease"/>
    <property type="match status" value="1"/>
</dbReference>
<keyword evidence="7 10" id="KW-0594">Phospholipid biosynthesis</keyword>
<comment type="subcellular location">
    <subcellularLocation>
        <location evidence="10">Mitochondrion</location>
    </subcellularLocation>
</comment>
<evidence type="ECO:0000256" key="2">
    <source>
        <dbReference type="ARBA" id="ARBA00010682"/>
    </source>
</evidence>
<accession>A0A0R0M4J5</accession>
<evidence type="ECO:0000313" key="14">
    <source>
        <dbReference type="Proteomes" id="UP000051530"/>
    </source>
</evidence>
<dbReference type="Proteomes" id="UP000051530">
    <property type="component" value="Unassembled WGS sequence"/>
</dbReference>
<evidence type="ECO:0000256" key="11">
    <source>
        <dbReference type="SAM" id="MobiDB-lite"/>
    </source>
</evidence>
<dbReference type="Pfam" id="PF13091">
    <property type="entry name" value="PLDc_2"/>
    <property type="match status" value="1"/>
</dbReference>
<name>A0A0R0M4J5_9MICR</name>
<proteinExistence type="inferred from homology"/>
<evidence type="ECO:0000256" key="6">
    <source>
        <dbReference type="ARBA" id="ARBA00023098"/>
    </source>
</evidence>
<comment type="function">
    <text evidence="10">Functions in the biosynthesis of the anionic phospholipids phosphatidylglycerol and cardiolipin.</text>
</comment>
<evidence type="ECO:0000256" key="7">
    <source>
        <dbReference type="ARBA" id="ARBA00023209"/>
    </source>
</evidence>
<dbReference type="EMBL" id="LGUB01000090">
    <property type="protein sequence ID" value="KRH94351.1"/>
    <property type="molecule type" value="Genomic_DNA"/>
</dbReference>
<dbReference type="EC" id="2.7.8.5" evidence="10"/>
<keyword evidence="8 10" id="KW-1208">Phospholipid metabolism</keyword>
<keyword evidence="5" id="KW-0677">Repeat</keyword>
<evidence type="ECO:0000256" key="8">
    <source>
        <dbReference type="ARBA" id="ARBA00023264"/>
    </source>
</evidence>
<dbReference type="GO" id="GO:0008444">
    <property type="term" value="F:CDP-diacylglycerol-glycerol-3-phosphate 3-phosphatidyltransferase activity"/>
    <property type="evidence" value="ECO:0007669"/>
    <property type="project" value="UniProtKB-EC"/>
</dbReference>
<dbReference type="InterPro" id="IPR001736">
    <property type="entry name" value="PLipase_D/transphosphatidylase"/>
</dbReference>
<dbReference type="PANTHER" id="PTHR12586:SF1">
    <property type="entry name" value="CDP-DIACYLGLYCEROL--GLYCEROL-3-PHOSPHATE 3-PHOSPHATIDYLTRANSFERASE, MITOCHONDRIAL"/>
    <property type="match status" value="1"/>
</dbReference>
<evidence type="ECO:0000256" key="3">
    <source>
        <dbReference type="ARBA" id="ARBA00022516"/>
    </source>
</evidence>
<evidence type="ECO:0000256" key="9">
    <source>
        <dbReference type="ARBA" id="ARBA00048586"/>
    </source>
</evidence>
<dbReference type="Gene3D" id="3.30.870.10">
    <property type="entry name" value="Endonuclease Chain A"/>
    <property type="match status" value="1"/>
</dbReference>
<evidence type="ECO:0000256" key="10">
    <source>
        <dbReference type="RuleBase" id="RU365024"/>
    </source>
</evidence>
<feature type="compositionally biased region" description="Polar residues" evidence="11">
    <location>
        <begin position="231"/>
        <end position="240"/>
    </location>
</feature>
<comment type="catalytic activity">
    <reaction evidence="9 10">
        <text>a CDP-1,2-diacyl-sn-glycerol + sn-glycerol 3-phosphate = a 1,2-diacyl-sn-glycero-3-phospho-(1'-sn-glycero-3'-phosphate) + CMP + H(+)</text>
        <dbReference type="Rhea" id="RHEA:12593"/>
        <dbReference type="ChEBI" id="CHEBI:15378"/>
        <dbReference type="ChEBI" id="CHEBI:57597"/>
        <dbReference type="ChEBI" id="CHEBI:58332"/>
        <dbReference type="ChEBI" id="CHEBI:60110"/>
        <dbReference type="ChEBI" id="CHEBI:60377"/>
        <dbReference type="EC" id="2.7.8.5"/>
    </reaction>
</comment>
<dbReference type="UniPathway" id="UPA00084">
    <property type="reaction ID" value="UER00503"/>
</dbReference>
<comment type="pathway">
    <text evidence="1 10">Phospholipid metabolism; phosphatidylglycerol biosynthesis; phosphatidylglycerol from CDP-diacylglycerol: step 1/2.</text>
</comment>
<sequence>MENFICQFSTFKNFQINNMAKIRDSESFYKTLLYEFQNASDITVLTLYVGNLSGSEALFSEIRKRIHDGKKTRIIFDYNRNKENSDALEMIEQYGIRDVFYYANQNPLTFLPSLILEFLSVLHIKIYIFDSKVILTGANMDDVYFTSRLDRYFMVEDKKLAQYLRNEIFAKYFLKETAMSEMVNKTNLESTFDEETLFCNSFYKTYVSSVQNRLVLGTAHENTLKTDNDKTALNSSTLKTNNDKKALNSST</sequence>
<keyword evidence="10" id="KW-0547">Nucleotide-binding</keyword>
<keyword evidence="3 10" id="KW-0444">Lipid biosynthesis</keyword>
<organism evidence="13 14">
    <name type="scientific">Pseudoloma neurophilia</name>
    <dbReference type="NCBI Taxonomy" id="146866"/>
    <lineage>
        <taxon>Eukaryota</taxon>
        <taxon>Fungi</taxon>
        <taxon>Fungi incertae sedis</taxon>
        <taxon>Microsporidia</taxon>
        <taxon>Pseudoloma</taxon>
    </lineage>
</organism>
<keyword evidence="14" id="KW-1185">Reference proteome</keyword>
<keyword evidence="10" id="KW-0067">ATP-binding</keyword>